<evidence type="ECO:0000313" key="3">
    <source>
        <dbReference type="Proteomes" id="UP001431019"/>
    </source>
</evidence>
<organism evidence="2 3">
    <name type="scientific">Paraburkholderia sejongensis</name>
    <dbReference type="NCBI Taxonomy" id="2886946"/>
    <lineage>
        <taxon>Bacteria</taxon>
        <taxon>Pseudomonadati</taxon>
        <taxon>Pseudomonadota</taxon>
        <taxon>Betaproteobacteria</taxon>
        <taxon>Burkholderiales</taxon>
        <taxon>Burkholderiaceae</taxon>
        <taxon>Paraburkholderia</taxon>
    </lineage>
</organism>
<gene>
    <name evidence="2" type="ORF">LJ656_07300</name>
</gene>
<accession>A0ABS8JR67</accession>
<evidence type="ECO:0000256" key="1">
    <source>
        <dbReference type="SAM" id="SignalP"/>
    </source>
</evidence>
<keyword evidence="1" id="KW-0732">Signal</keyword>
<name>A0ABS8JR67_9BURK</name>
<feature type="signal peptide" evidence="1">
    <location>
        <begin position="1"/>
        <end position="18"/>
    </location>
</feature>
<dbReference type="EMBL" id="JAJITD010000003">
    <property type="protein sequence ID" value="MCC8392391.1"/>
    <property type="molecule type" value="Genomic_DNA"/>
</dbReference>
<proteinExistence type="predicted"/>
<sequence>MKRAFAALLLSLPALCLAELKPKTFPPCDNWPTRLAEGQLKRNGILGNIDDSRTRAVLVSNEKIGKYEDGQQMWRQVYHITFHDKSGRVIDVMTVSDAGEFECSLTGADVFVVTQHYPSEEHLIKGLDYSGKKR</sequence>
<dbReference type="Proteomes" id="UP001431019">
    <property type="component" value="Unassembled WGS sequence"/>
</dbReference>
<evidence type="ECO:0000313" key="2">
    <source>
        <dbReference type="EMBL" id="MCC8392391.1"/>
    </source>
</evidence>
<feature type="chain" id="PRO_5045168792" evidence="1">
    <location>
        <begin position="19"/>
        <end position="134"/>
    </location>
</feature>
<comment type="caution">
    <text evidence="2">The sequence shown here is derived from an EMBL/GenBank/DDBJ whole genome shotgun (WGS) entry which is preliminary data.</text>
</comment>
<keyword evidence="3" id="KW-1185">Reference proteome</keyword>
<dbReference type="RefSeq" id="WP_230508598.1">
    <property type="nucleotide sequence ID" value="NZ_JAJITD010000003.1"/>
</dbReference>
<protein>
    <submittedName>
        <fullName evidence="2">Uncharacterized protein</fullName>
    </submittedName>
</protein>
<reference evidence="2 3" key="1">
    <citation type="submission" date="2021-11" db="EMBL/GenBank/DDBJ databases">
        <authorList>
            <person name="Oh E.-T."/>
            <person name="Kim S.-B."/>
        </authorList>
    </citation>
    <scope>NUCLEOTIDE SEQUENCE [LARGE SCALE GENOMIC DNA]</scope>
    <source>
        <strain evidence="2 3">MMS20-SJTR3</strain>
    </source>
</reference>